<dbReference type="AlphaFoldDB" id="A0A7X8YFQ5"/>
<comment type="caution">
    <text evidence="4">The sequence shown here is derived from an EMBL/GenBank/DDBJ whole genome shotgun (WGS) entry which is preliminary data.</text>
</comment>
<keyword evidence="5" id="KW-1185">Reference proteome</keyword>
<accession>A0A7X8YFQ5</accession>
<dbReference type="GO" id="GO:0020037">
    <property type="term" value="F:heme binding"/>
    <property type="evidence" value="ECO:0007669"/>
    <property type="project" value="InterPro"/>
</dbReference>
<evidence type="ECO:0000256" key="3">
    <source>
        <dbReference type="SAM" id="SignalP"/>
    </source>
</evidence>
<dbReference type="Pfam" id="PF07361">
    <property type="entry name" value="Cytochrom_B562"/>
    <property type="match status" value="1"/>
</dbReference>
<gene>
    <name evidence="4" type="ORF">HGP28_02710</name>
</gene>
<name>A0A7X8YFQ5_9VIBR</name>
<dbReference type="EMBL" id="JABAIK010000002">
    <property type="protein sequence ID" value="NLS11800.1"/>
    <property type="molecule type" value="Genomic_DNA"/>
</dbReference>
<dbReference type="InterPro" id="IPR010980">
    <property type="entry name" value="Cyt_c/b562"/>
</dbReference>
<dbReference type="GO" id="GO:0009055">
    <property type="term" value="F:electron transfer activity"/>
    <property type="evidence" value="ECO:0007669"/>
    <property type="project" value="InterPro"/>
</dbReference>
<organism evidence="4 5">
    <name type="scientific">Vibrio agarilyticus</name>
    <dbReference type="NCBI Taxonomy" id="2726741"/>
    <lineage>
        <taxon>Bacteria</taxon>
        <taxon>Pseudomonadati</taxon>
        <taxon>Pseudomonadota</taxon>
        <taxon>Gammaproteobacteria</taxon>
        <taxon>Vibrionales</taxon>
        <taxon>Vibrionaceae</taxon>
        <taxon>Vibrio</taxon>
    </lineage>
</organism>
<dbReference type="GO" id="GO:0042597">
    <property type="term" value="C:periplasmic space"/>
    <property type="evidence" value="ECO:0007669"/>
    <property type="project" value="InterPro"/>
</dbReference>
<dbReference type="InterPro" id="IPR009155">
    <property type="entry name" value="Cyt_b562"/>
</dbReference>
<proteinExistence type="inferred from homology"/>
<evidence type="ECO:0000256" key="1">
    <source>
        <dbReference type="ARBA" id="ARBA00005523"/>
    </source>
</evidence>
<dbReference type="Gene3D" id="1.20.120.10">
    <property type="entry name" value="Cytochrome c/b562"/>
    <property type="match status" value="1"/>
</dbReference>
<keyword evidence="2 3" id="KW-0732">Signal</keyword>
<feature type="signal peptide" evidence="3">
    <location>
        <begin position="1"/>
        <end position="20"/>
    </location>
</feature>
<dbReference type="Proteomes" id="UP000535589">
    <property type="component" value="Unassembled WGS sequence"/>
</dbReference>
<evidence type="ECO:0000256" key="2">
    <source>
        <dbReference type="ARBA" id="ARBA00022729"/>
    </source>
</evidence>
<evidence type="ECO:0000313" key="5">
    <source>
        <dbReference type="Proteomes" id="UP000535589"/>
    </source>
</evidence>
<comment type="similarity">
    <text evidence="1">Belongs to the cytochrome b562 family.</text>
</comment>
<reference evidence="4 5" key="1">
    <citation type="submission" date="2020-04" db="EMBL/GenBank/DDBJ databases">
        <title>Vibrio sp. SM6, a novel species isolated from seawater.</title>
        <authorList>
            <person name="Wang X."/>
        </authorList>
    </citation>
    <scope>NUCLEOTIDE SEQUENCE [LARGE SCALE GENOMIC DNA]</scope>
    <source>
        <strain evidence="4 5">SM6</strain>
    </source>
</reference>
<dbReference type="GO" id="GO:0005506">
    <property type="term" value="F:iron ion binding"/>
    <property type="evidence" value="ECO:0007669"/>
    <property type="project" value="InterPro"/>
</dbReference>
<dbReference type="SUPFAM" id="SSF47175">
    <property type="entry name" value="Cytochromes"/>
    <property type="match status" value="1"/>
</dbReference>
<dbReference type="GO" id="GO:0022900">
    <property type="term" value="P:electron transport chain"/>
    <property type="evidence" value="ECO:0007669"/>
    <property type="project" value="InterPro"/>
</dbReference>
<evidence type="ECO:0000313" key="4">
    <source>
        <dbReference type="EMBL" id="NLS11800.1"/>
    </source>
</evidence>
<dbReference type="RefSeq" id="WP_168834901.1">
    <property type="nucleotide sequence ID" value="NZ_JABAIK010000002.1"/>
</dbReference>
<sequence>MRYVTLFLSLSMVLGSVAMAGDFDLKQNMKSLKWEFRQAAQAQTAEEMTQAITAFRALVEEAKRGEYPAEKNAMYQEGFERLSHTLTIIDAELAAGNFKQAQARLRDIDDLRETYHEKRNPSIWSTLFN</sequence>
<protein>
    <submittedName>
        <fullName evidence="4">Cytochrome b562 family protein</fullName>
    </submittedName>
</protein>
<feature type="chain" id="PRO_5030888936" evidence="3">
    <location>
        <begin position="21"/>
        <end position="129"/>
    </location>
</feature>